<sequence>MDTQLVDFHELTTRNKNMSTTSDRACLVCGDRTVSGTHFGAITCESCKAFFRRNALNNQNKYVCISAGNCKIDVETRIYCKKCRLDKCFAIGMKSSLIIVKQKRGVNPDINGNYENTQQLNNKLQVNGNMFDNNKCKTINEQNNKLSNNLNVNQLTANKLNSNNTIKPLVMPIIRPISDYSNTFNELESNRLCELLDALKLMVYPVVNTGDQLILQNFMEAHDVVLDRQEHEIQNIIKMSKSLHTFNSLTEHDKLVLIKYSAIPINNLRLLMKFDYDDMAWTVCTKNGLFNVRLDLFKMSSNMDPYNIHHNFLTSMGLEWDSEVLAIHLLYYYLTQTVQNL</sequence>
<dbReference type="GO" id="GO:0000978">
    <property type="term" value="F:RNA polymerase II cis-regulatory region sequence-specific DNA binding"/>
    <property type="evidence" value="ECO:0007669"/>
    <property type="project" value="TreeGrafter"/>
</dbReference>
<dbReference type="InterPro" id="IPR001628">
    <property type="entry name" value="Znf_hrmn_rcpt"/>
</dbReference>
<dbReference type="GO" id="GO:0030154">
    <property type="term" value="P:cell differentiation"/>
    <property type="evidence" value="ECO:0007669"/>
    <property type="project" value="TreeGrafter"/>
</dbReference>
<dbReference type="GO" id="GO:0045944">
    <property type="term" value="P:positive regulation of transcription by RNA polymerase II"/>
    <property type="evidence" value="ECO:0007669"/>
    <property type="project" value="TreeGrafter"/>
</dbReference>
<dbReference type="InterPro" id="IPR050234">
    <property type="entry name" value="Nuclear_hormone_rcpt_NR1"/>
</dbReference>
<dbReference type="PROSITE" id="PS50042">
    <property type="entry name" value="CNMP_BINDING_3"/>
    <property type="match status" value="1"/>
</dbReference>
<dbReference type="Pfam" id="PF00105">
    <property type="entry name" value="zf-C4"/>
    <property type="match status" value="1"/>
</dbReference>
<dbReference type="GO" id="GO:0008270">
    <property type="term" value="F:zinc ion binding"/>
    <property type="evidence" value="ECO:0007669"/>
    <property type="project" value="UniProtKB-KW"/>
</dbReference>
<dbReference type="PROSITE" id="PS00031">
    <property type="entry name" value="NUCLEAR_REC_DBD_1"/>
    <property type="match status" value="1"/>
</dbReference>
<keyword evidence="1" id="KW-0479">Metal-binding</keyword>
<name>A0A7R9KB64_9ACAR</name>
<evidence type="ECO:0000256" key="7">
    <source>
        <dbReference type="ARBA" id="ARBA00023170"/>
    </source>
</evidence>
<dbReference type="OrthoDB" id="6247587at2759"/>
<evidence type="ECO:0000256" key="8">
    <source>
        <dbReference type="ARBA" id="ARBA00023242"/>
    </source>
</evidence>
<dbReference type="PROSITE" id="PS51030">
    <property type="entry name" value="NUCLEAR_REC_DBD_2"/>
    <property type="match status" value="1"/>
</dbReference>
<dbReference type="SUPFAM" id="SSF57716">
    <property type="entry name" value="Glucocorticoid receptor-like (DNA-binding domain)"/>
    <property type="match status" value="1"/>
</dbReference>
<keyword evidence="7" id="KW-0675">Receptor</keyword>
<proteinExistence type="predicted"/>
<evidence type="ECO:0000313" key="11">
    <source>
        <dbReference type="EMBL" id="CAD7619638.1"/>
    </source>
</evidence>
<organism evidence="11">
    <name type="scientific">Medioppia subpectinata</name>
    <dbReference type="NCBI Taxonomy" id="1979941"/>
    <lineage>
        <taxon>Eukaryota</taxon>
        <taxon>Metazoa</taxon>
        <taxon>Ecdysozoa</taxon>
        <taxon>Arthropoda</taxon>
        <taxon>Chelicerata</taxon>
        <taxon>Arachnida</taxon>
        <taxon>Acari</taxon>
        <taxon>Acariformes</taxon>
        <taxon>Sarcoptiformes</taxon>
        <taxon>Oribatida</taxon>
        <taxon>Brachypylina</taxon>
        <taxon>Oppioidea</taxon>
        <taxon>Oppiidae</taxon>
        <taxon>Medioppia</taxon>
    </lineage>
</organism>
<keyword evidence="12" id="KW-1185">Reference proteome</keyword>
<dbReference type="SMART" id="SM00399">
    <property type="entry name" value="ZnF_C4"/>
    <property type="match status" value="1"/>
</dbReference>
<evidence type="ECO:0000256" key="6">
    <source>
        <dbReference type="ARBA" id="ARBA00023163"/>
    </source>
</evidence>
<feature type="domain" description="Cyclic nucleotide-binding" evidence="9">
    <location>
        <begin position="183"/>
        <end position="217"/>
    </location>
</feature>
<dbReference type="InterPro" id="IPR000595">
    <property type="entry name" value="cNMP-bd_dom"/>
</dbReference>
<evidence type="ECO:0000256" key="3">
    <source>
        <dbReference type="ARBA" id="ARBA00022833"/>
    </source>
</evidence>
<dbReference type="PANTHER" id="PTHR24082">
    <property type="entry name" value="NUCLEAR HORMONE RECEPTOR"/>
    <property type="match status" value="1"/>
</dbReference>
<evidence type="ECO:0000313" key="12">
    <source>
        <dbReference type="Proteomes" id="UP000759131"/>
    </source>
</evidence>
<feature type="domain" description="Nuclear receptor" evidence="10">
    <location>
        <begin position="23"/>
        <end position="100"/>
    </location>
</feature>
<dbReference type="SUPFAM" id="SSF48508">
    <property type="entry name" value="Nuclear receptor ligand-binding domain"/>
    <property type="match status" value="1"/>
</dbReference>
<dbReference type="EMBL" id="CAJPIZ010000021">
    <property type="protein sequence ID" value="CAG2100068.1"/>
    <property type="molecule type" value="Genomic_DNA"/>
</dbReference>
<dbReference type="Proteomes" id="UP000759131">
    <property type="component" value="Unassembled WGS sequence"/>
</dbReference>
<dbReference type="InterPro" id="IPR013088">
    <property type="entry name" value="Znf_NHR/GATA"/>
</dbReference>
<dbReference type="AlphaFoldDB" id="A0A7R9KB64"/>
<reference evidence="11" key="1">
    <citation type="submission" date="2020-11" db="EMBL/GenBank/DDBJ databases">
        <authorList>
            <person name="Tran Van P."/>
        </authorList>
    </citation>
    <scope>NUCLEOTIDE SEQUENCE</scope>
</reference>
<evidence type="ECO:0000256" key="1">
    <source>
        <dbReference type="ARBA" id="ARBA00022723"/>
    </source>
</evidence>
<evidence type="ECO:0000259" key="10">
    <source>
        <dbReference type="PROSITE" id="PS51030"/>
    </source>
</evidence>
<protein>
    <submittedName>
        <fullName evidence="11">Uncharacterized protein</fullName>
    </submittedName>
</protein>
<dbReference type="EMBL" id="OC854596">
    <property type="protein sequence ID" value="CAD7619638.1"/>
    <property type="molecule type" value="Genomic_DNA"/>
</dbReference>
<keyword evidence="2" id="KW-0863">Zinc-finger</keyword>
<keyword evidence="3" id="KW-0862">Zinc</keyword>
<dbReference type="InterPro" id="IPR035500">
    <property type="entry name" value="NHR-like_dom_sf"/>
</dbReference>
<dbReference type="GO" id="GO:0004879">
    <property type="term" value="F:nuclear receptor activity"/>
    <property type="evidence" value="ECO:0007669"/>
    <property type="project" value="TreeGrafter"/>
</dbReference>
<keyword evidence="8" id="KW-0539">Nucleus</keyword>
<keyword evidence="5" id="KW-0238">DNA-binding</keyword>
<evidence type="ECO:0000259" key="9">
    <source>
        <dbReference type="PROSITE" id="PS50042"/>
    </source>
</evidence>
<keyword evidence="4" id="KW-0805">Transcription regulation</keyword>
<dbReference type="Gene3D" id="1.10.565.10">
    <property type="entry name" value="Retinoid X Receptor"/>
    <property type="match status" value="1"/>
</dbReference>
<keyword evidence="6" id="KW-0804">Transcription</keyword>
<dbReference type="PANTHER" id="PTHR24082:SF283">
    <property type="entry name" value="NUCLEAR HORMONE RECEPTOR HR96"/>
    <property type="match status" value="1"/>
</dbReference>
<accession>A0A7R9KB64</accession>
<dbReference type="GO" id="GO:0000122">
    <property type="term" value="P:negative regulation of transcription by RNA polymerase II"/>
    <property type="evidence" value="ECO:0007669"/>
    <property type="project" value="TreeGrafter"/>
</dbReference>
<dbReference type="Gene3D" id="3.30.50.10">
    <property type="entry name" value="Erythroid Transcription Factor GATA-1, subunit A"/>
    <property type="match status" value="1"/>
</dbReference>
<dbReference type="CDD" id="cd06916">
    <property type="entry name" value="NR_DBD_like"/>
    <property type="match status" value="1"/>
</dbReference>
<evidence type="ECO:0000256" key="2">
    <source>
        <dbReference type="ARBA" id="ARBA00022771"/>
    </source>
</evidence>
<evidence type="ECO:0000256" key="4">
    <source>
        <dbReference type="ARBA" id="ARBA00023015"/>
    </source>
</evidence>
<dbReference type="PRINTS" id="PR00047">
    <property type="entry name" value="STROIDFINGER"/>
</dbReference>
<gene>
    <name evidence="11" type="ORF">OSB1V03_LOCUS138</name>
</gene>
<evidence type="ECO:0000256" key="5">
    <source>
        <dbReference type="ARBA" id="ARBA00023125"/>
    </source>
</evidence>